<evidence type="ECO:0000313" key="2">
    <source>
        <dbReference type="EMBL" id="KAH3726817.1"/>
    </source>
</evidence>
<dbReference type="EMBL" id="JAIWYP010000012">
    <property type="protein sequence ID" value="KAH3726817.1"/>
    <property type="molecule type" value="Genomic_DNA"/>
</dbReference>
<name>A0A9D4CLQ5_DREPO</name>
<feature type="region of interest" description="Disordered" evidence="1">
    <location>
        <begin position="223"/>
        <end position="276"/>
    </location>
</feature>
<reference evidence="2" key="1">
    <citation type="journal article" date="2019" name="bioRxiv">
        <title>The Genome of the Zebra Mussel, Dreissena polymorpha: A Resource for Invasive Species Research.</title>
        <authorList>
            <person name="McCartney M.A."/>
            <person name="Auch B."/>
            <person name="Kono T."/>
            <person name="Mallez S."/>
            <person name="Zhang Y."/>
            <person name="Obille A."/>
            <person name="Becker A."/>
            <person name="Abrahante J.E."/>
            <person name="Garbe J."/>
            <person name="Badalamenti J.P."/>
            <person name="Herman A."/>
            <person name="Mangelson H."/>
            <person name="Liachko I."/>
            <person name="Sullivan S."/>
            <person name="Sone E.D."/>
            <person name="Koren S."/>
            <person name="Silverstein K.A.T."/>
            <person name="Beckman K.B."/>
            <person name="Gohl D.M."/>
        </authorList>
    </citation>
    <scope>NUCLEOTIDE SEQUENCE</scope>
    <source>
        <strain evidence="2">Duluth1</strain>
        <tissue evidence="2">Whole animal</tissue>
    </source>
</reference>
<evidence type="ECO:0000256" key="1">
    <source>
        <dbReference type="SAM" id="MobiDB-lite"/>
    </source>
</evidence>
<reference evidence="2" key="2">
    <citation type="submission" date="2020-11" db="EMBL/GenBank/DDBJ databases">
        <authorList>
            <person name="McCartney M.A."/>
            <person name="Auch B."/>
            <person name="Kono T."/>
            <person name="Mallez S."/>
            <person name="Becker A."/>
            <person name="Gohl D.M."/>
            <person name="Silverstein K.A.T."/>
            <person name="Koren S."/>
            <person name="Bechman K.B."/>
            <person name="Herman A."/>
            <person name="Abrahante J.E."/>
            <person name="Garbe J."/>
        </authorList>
    </citation>
    <scope>NUCLEOTIDE SEQUENCE</scope>
    <source>
        <strain evidence="2">Duluth1</strain>
        <tissue evidence="2">Whole animal</tissue>
    </source>
</reference>
<feature type="compositionally biased region" description="Acidic residues" evidence="1">
    <location>
        <begin position="223"/>
        <end position="268"/>
    </location>
</feature>
<dbReference type="AlphaFoldDB" id="A0A9D4CLQ5"/>
<evidence type="ECO:0000313" key="3">
    <source>
        <dbReference type="Proteomes" id="UP000828390"/>
    </source>
</evidence>
<organism evidence="2 3">
    <name type="scientific">Dreissena polymorpha</name>
    <name type="common">Zebra mussel</name>
    <name type="synonym">Mytilus polymorpha</name>
    <dbReference type="NCBI Taxonomy" id="45954"/>
    <lineage>
        <taxon>Eukaryota</taxon>
        <taxon>Metazoa</taxon>
        <taxon>Spiralia</taxon>
        <taxon>Lophotrochozoa</taxon>
        <taxon>Mollusca</taxon>
        <taxon>Bivalvia</taxon>
        <taxon>Autobranchia</taxon>
        <taxon>Heteroconchia</taxon>
        <taxon>Euheterodonta</taxon>
        <taxon>Imparidentia</taxon>
        <taxon>Neoheterodontei</taxon>
        <taxon>Myida</taxon>
        <taxon>Dreissenoidea</taxon>
        <taxon>Dreissenidae</taxon>
        <taxon>Dreissena</taxon>
    </lineage>
</organism>
<comment type="caution">
    <text evidence="2">The sequence shown here is derived from an EMBL/GenBank/DDBJ whole genome shotgun (WGS) entry which is preliminary data.</text>
</comment>
<keyword evidence="3" id="KW-1185">Reference proteome</keyword>
<proteinExistence type="predicted"/>
<accession>A0A9D4CLQ5</accession>
<protein>
    <submittedName>
        <fullName evidence="2">Uncharacterized protein</fullName>
    </submittedName>
</protein>
<dbReference type="Proteomes" id="UP000828390">
    <property type="component" value="Unassembled WGS sequence"/>
</dbReference>
<gene>
    <name evidence="2" type="ORF">DPMN_052687</name>
</gene>
<sequence length="290" mass="33048">MDDVPHTNNFIHEGVGGGVKVNELLTNDNTRNSVASDILSAIIPGEDFARQSASLCRDALVERQRKTRTSESDEGRTVPPRILTIDMNKGMKIIENKNIECRCPLSSSLFIICIGYLSHYIQSNKHIKGISLEPDEEIKQSLLADDATNFQMTKCPAFKGAKECERQQRFSLMLSLRLKGTTKCERQQWSSRIKNIERQHWSSHIRSASDSSGIRKFNMMVDFENDDNDDDNNDDYNDDDFDADAAADDDDDDDFDDYDDDDEEEEECYEHTKNKKTATVTAKKNDLLRV</sequence>